<comment type="caution">
    <text evidence="2">The sequence shown here is derived from an EMBL/GenBank/DDBJ whole genome shotgun (WGS) entry which is preliminary data.</text>
</comment>
<dbReference type="Proteomes" id="UP000886523">
    <property type="component" value="Unassembled WGS sequence"/>
</dbReference>
<evidence type="ECO:0000313" key="2">
    <source>
        <dbReference type="EMBL" id="KAF9510215.1"/>
    </source>
</evidence>
<feature type="region of interest" description="Disordered" evidence="1">
    <location>
        <begin position="1"/>
        <end position="56"/>
    </location>
</feature>
<dbReference type="EMBL" id="MU129020">
    <property type="protein sequence ID" value="KAF9510215.1"/>
    <property type="molecule type" value="Genomic_DNA"/>
</dbReference>
<organism evidence="2 3">
    <name type="scientific">Hydnum rufescens UP504</name>
    <dbReference type="NCBI Taxonomy" id="1448309"/>
    <lineage>
        <taxon>Eukaryota</taxon>
        <taxon>Fungi</taxon>
        <taxon>Dikarya</taxon>
        <taxon>Basidiomycota</taxon>
        <taxon>Agaricomycotina</taxon>
        <taxon>Agaricomycetes</taxon>
        <taxon>Cantharellales</taxon>
        <taxon>Hydnaceae</taxon>
        <taxon>Hydnum</taxon>
    </lineage>
</organism>
<name>A0A9P6AQR6_9AGAM</name>
<dbReference type="OrthoDB" id="3269075at2759"/>
<dbReference type="AlphaFoldDB" id="A0A9P6AQR6"/>
<keyword evidence="3" id="KW-1185">Reference proteome</keyword>
<gene>
    <name evidence="2" type="ORF">BS47DRAFT_1396144</name>
</gene>
<accession>A0A9P6AQR6</accession>
<reference evidence="2" key="1">
    <citation type="journal article" date="2020" name="Nat. Commun.">
        <title>Large-scale genome sequencing of mycorrhizal fungi provides insights into the early evolution of symbiotic traits.</title>
        <authorList>
            <person name="Miyauchi S."/>
            <person name="Kiss E."/>
            <person name="Kuo A."/>
            <person name="Drula E."/>
            <person name="Kohler A."/>
            <person name="Sanchez-Garcia M."/>
            <person name="Morin E."/>
            <person name="Andreopoulos B."/>
            <person name="Barry K.W."/>
            <person name="Bonito G."/>
            <person name="Buee M."/>
            <person name="Carver A."/>
            <person name="Chen C."/>
            <person name="Cichocki N."/>
            <person name="Clum A."/>
            <person name="Culley D."/>
            <person name="Crous P.W."/>
            <person name="Fauchery L."/>
            <person name="Girlanda M."/>
            <person name="Hayes R.D."/>
            <person name="Keri Z."/>
            <person name="LaButti K."/>
            <person name="Lipzen A."/>
            <person name="Lombard V."/>
            <person name="Magnuson J."/>
            <person name="Maillard F."/>
            <person name="Murat C."/>
            <person name="Nolan M."/>
            <person name="Ohm R.A."/>
            <person name="Pangilinan J."/>
            <person name="Pereira M.F."/>
            <person name="Perotto S."/>
            <person name="Peter M."/>
            <person name="Pfister S."/>
            <person name="Riley R."/>
            <person name="Sitrit Y."/>
            <person name="Stielow J.B."/>
            <person name="Szollosi G."/>
            <person name="Zifcakova L."/>
            <person name="Stursova M."/>
            <person name="Spatafora J.W."/>
            <person name="Tedersoo L."/>
            <person name="Vaario L.M."/>
            <person name="Yamada A."/>
            <person name="Yan M."/>
            <person name="Wang P."/>
            <person name="Xu J."/>
            <person name="Bruns T."/>
            <person name="Baldrian P."/>
            <person name="Vilgalys R."/>
            <person name="Dunand C."/>
            <person name="Henrissat B."/>
            <person name="Grigoriev I.V."/>
            <person name="Hibbett D."/>
            <person name="Nagy L.G."/>
            <person name="Martin F.M."/>
        </authorList>
    </citation>
    <scope>NUCLEOTIDE SEQUENCE</scope>
    <source>
        <strain evidence="2">UP504</strain>
    </source>
</reference>
<evidence type="ECO:0000313" key="3">
    <source>
        <dbReference type="Proteomes" id="UP000886523"/>
    </source>
</evidence>
<proteinExistence type="predicted"/>
<sequence length="153" mass="16749">MAGSAGKCKATITVTNDETGSDGDGAAKPKGKWGKKLTDTVQPVTPLSKPHTSAMPWKSKPTWTWLLVQELTEDPPFCIALFSDSVTMAKVEDWPVLKNGVAKTILHQELVAYIFKDDSEQKEKYVLKLKEFAKSVGSPLKVCVHILPLSSVH</sequence>
<protein>
    <submittedName>
        <fullName evidence="2">Uncharacterized protein</fullName>
    </submittedName>
</protein>
<evidence type="ECO:0000256" key="1">
    <source>
        <dbReference type="SAM" id="MobiDB-lite"/>
    </source>
</evidence>